<name>A0A1N7SMG8_9BURK</name>
<dbReference type="Proteomes" id="UP000187012">
    <property type="component" value="Unassembled WGS sequence"/>
</dbReference>
<dbReference type="EMBL" id="CYGX02000106">
    <property type="protein sequence ID" value="SIT48598.1"/>
    <property type="molecule type" value="Genomic_DNA"/>
</dbReference>
<evidence type="ECO:0000313" key="2">
    <source>
        <dbReference type="Proteomes" id="UP000187012"/>
    </source>
</evidence>
<gene>
    <name evidence="1" type="ORF">BN2475_1060010</name>
</gene>
<protein>
    <submittedName>
        <fullName evidence="1">Uncharacterized protein</fullName>
    </submittedName>
</protein>
<accession>A0A1N7SMG8</accession>
<proteinExistence type="predicted"/>
<reference evidence="1 2" key="1">
    <citation type="submission" date="2016-12" db="EMBL/GenBank/DDBJ databases">
        <authorList>
            <person name="Song W.-J."/>
            <person name="Kurnit D.M."/>
        </authorList>
    </citation>
    <scope>NUCLEOTIDE SEQUENCE [LARGE SCALE GENOMIC DNA]</scope>
    <source>
        <strain evidence="1 2">STM7296</strain>
    </source>
</reference>
<dbReference type="AlphaFoldDB" id="A0A1N7SMG8"/>
<evidence type="ECO:0000313" key="1">
    <source>
        <dbReference type="EMBL" id="SIT48598.1"/>
    </source>
</evidence>
<keyword evidence="2" id="KW-1185">Reference proteome</keyword>
<sequence>MFPRHTKQTDTVFIEVSDASARDSQRLAVSKQCRDYTKLRGISPAGARTDAARLRAPAASMLRGPCTPLP</sequence>
<organism evidence="1 2">
    <name type="scientific">Paraburkholderia ribeironis</name>
    <dbReference type="NCBI Taxonomy" id="1247936"/>
    <lineage>
        <taxon>Bacteria</taxon>
        <taxon>Pseudomonadati</taxon>
        <taxon>Pseudomonadota</taxon>
        <taxon>Betaproteobacteria</taxon>
        <taxon>Burkholderiales</taxon>
        <taxon>Burkholderiaceae</taxon>
        <taxon>Paraburkholderia</taxon>
    </lineage>
</organism>